<accession>A0A139SY28</accession>
<keyword evidence="2" id="KW-0812">Transmembrane</keyword>
<evidence type="ECO:0000313" key="3">
    <source>
        <dbReference type="EMBL" id="KXU39374.1"/>
    </source>
</evidence>
<dbReference type="RefSeq" id="WP_068386618.1">
    <property type="nucleotide sequence ID" value="NZ_LSZO01000012.1"/>
</dbReference>
<sequence>LLAFSGIVGDDFVKAQQAAADMAARMGTDIASAAETIGRALDVPSQGMAALSRQGFRFTEEQKELVKWLEETGRKSQAQGIILEALEETYDGAAAAARDSFGGALTAVKNNISSLLAGEDGSLDGAKEALETFNQVLTDPKTKAQFAEIAQSVISGLTYMVEHAGIAVKAFEYLGKTLEGIKTVFNLTGQAIATGAAAVKDGVGDALESVKNNPLELLKGPRFLTAHGVAKQFFDPNSATREGGRAMHKELMGFGQPQALPTLPAANQELPKFSEDKAGAASNEEALKKEHALWQASEKRRAEQEKAAKAAALAHQKQQEAINKELTALERAAKTWGMNADEVKLYDLAIQGANKNQLAQAQQQLEIVAKLEEEQSTRENYLTLVKTLQTEEERRKETLAEQLALIKAMEQLTGESDKETFKRVAMGSFDHNMPADSFKDDSDPFKALDEASKAQEEWYAQQLELLNQYREQRQDLNDEWDEKEKALKEQHEEGLAAIQKAKWDEGMKGMTDALSAMSTLQDSENKKMRAVGKAAAIAQTIISTYQAATAAMASAATIPIVGWVMAPIAAAAIAAAGMANVAKIKGVAHSGIDRVPETGTWLLEKGERVTTAHTSAKLDATLERISKQQQASQGRRERGRGSAVINQTIQVQGQVDARTASQLAAEGARNQRRVEARFG</sequence>
<organism evidence="3 4">
    <name type="scientific">Ventosimonas gracilis</name>
    <dbReference type="NCBI Taxonomy" id="1680762"/>
    <lineage>
        <taxon>Bacteria</taxon>
        <taxon>Pseudomonadati</taxon>
        <taxon>Pseudomonadota</taxon>
        <taxon>Gammaproteobacteria</taxon>
        <taxon>Pseudomonadales</taxon>
        <taxon>Ventosimonadaceae</taxon>
        <taxon>Ventosimonas</taxon>
    </lineage>
</organism>
<evidence type="ECO:0000313" key="4">
    <source>
        <dbReference type="Proteomes" id="UP000072660"/>
    </source>
</evidence>
<keyword evidence="2" id="KW-1133">Transmembrane helix</keyword>
<evidence type="ECO:0000256" key="1">
    <source>
        <dbReference type="SAM" id="Coils"/>
    </source>
</evidence>
<keyword evidence="1" id="KW-0175">Coiled coil</keyword>
<protein>
    <recommendedName>
        <fullName evidence="5">Bacteriophage tail tape measure N-terminal domain-containing protein</fullName>
    </recommendedName>
</protein>
<feature type="non-terminal residue" evidence="3">
    <location>
        <position position="1"/>
    </location>
</feature>
<feature type="transmembrane region" description="Helical" evidence="2">
    <location>
        <begin position="560"/>
        <end position="582"/>
    </location>
</feature>
<reference evidence="3 4" key="1">
    <citation type="submission" date="2016-02" db="EMBL/GenBank/DDBJ databases">
        <authorList>
            <person name="Wen L."/>
            <person name="He K."/>
            <person name="Yang H."/>
        </authorList>
    </citation>
    <scope>NUCLEOTIDE SEQUENCE [LARGE SCALE GENOMIC DNA]</scope>
    <source>
        <strain evidence="3 4">CV58</strain>
    </source>
</reference>
<dbReference type="EMBL" id="LSZO01000012">
    <property type="protein sequence ID" value="KXU39374.1"/>
    <property type="molecule type" value="Genomic_DNA"/>
</dbReference>
<feature type="coiled-coil region" evidence="1">
    <location>
        <begin position="354"/>
        <end position="391"/>
    </location>
</feature>
<dbReference type="Proteomes" id="UP000072660">
    <property type="component" value="Unassembled WGS sequence"/>
</dbReference>
<keyword evidence="4" id="KW-1185">Reference proteome</keyword>
<gene>
    <name evidence="3" type="ORF">AXE65_08815</name>
</gene>
<proteinExistence type="predicted"/>
<keyword evidence="2" id="KW-0472">Membrane</keyword>
<dbReference type="AlphaFoldDB" id="A0A139SY28"/>
<comment type="caution">
    <text evidence="3">The sequence shown here is derived from an EMBL/GenBank/DDBJ whole genome shotgun (WGS) entry which is preliminary data.</text>
</comment>
<name>A0A139SY28_9GAMM</name>
<evidence type="ECO:0000256" key="2">
    <source>
        <dbReference type="SAM" id="Phobius"/>
    </source>
</evidence>
<feature type="coiled-coil region" evidence="1">
    <location>
        <begin position="459"/>
        <end position="493"/>
    </location>
</feature>
<evidence type="ECO:0008006" key="5">
    <source>
        <dbReference type="Google" id="ProtNLM"/>
    </source>
</evidence>